<dbReference type="InterPro" id="IPR016024">
    <property type="entry name" value="ARM-type_fold"/>
</dbReference>
<gene>
    <name evidence="1" type="ORF">J8C05_02365</name>
</gene>
<dbReference type="RefSeq" id="WP_211422615.1">
    <property type="nucleotide sequence ID" value="NZ_CP072642.1"/>
</dbReference>
<keyword evidence="2" id="KW-1185">Reference proteome</keyword>
<organism evidence="1 2">
    <name type="scientific">Chloracidobacterium sp. N</name>
    <dbReference type="NCBI Taxonomy" id="2821540"/>
    <lineage>
        <taxon>Bacteria</taxon>
        <taxon>Pseudomonadati</taxon>
        <taxon>Acidobacteriota</taxon>
        <taxon>Terriglobia</taxon>
        <taxon>Terriglobales</taxon>
        <taxon>Acidobacteriaceae</taxon>
        <taxon>Chloracidobacterium</taxon>
        <taxon>Chloracidobacterium aggregatum</taxon>
    </lineage>
</organism>
<evidence type="ECO:0000313" key="1">
    <source>
        <dbReference type="EMBL" id="QUV94314.1"/>
    </source>
</evidence>
<proteinExistence type="predicted"/>
<evidence type="ECO:0000313" key="2">
    <source>
        <dbReference type="Proteomes" id="UP000677668"/>
    </source>
</evidence>
<protein>
    <submittedName>
        <fullName evidence="1">Uncharacterized protein</fullName>
    </submittedName>
</protein>
<reference evidence="1 2" key="1">
    <citation type="submission" date="2021-03" db="EMBL/GenBank/DDBJ databases">
        <title>Genomic and phenotypic characterization of Chloracidobacterium isolates provides evidence for multiple species.</title>
        <authorList>
            <person name="Saini M.K."/>
            <person name="Costas A.M.G."/>
            <person name="Tank M."/>
            <person name="Bryant D.A."/>
        </authorList>
    </citation>
    <scope>NUCLEOTIDE SEQUENCE [LARGE SCALE GENOMIC DNA]</scope>
    <source>
        <strain evidence="1 2">N</strain>
    </source>
</reference>
<dbReference type="Proteomes" id="UP000677668">
    <property type="component" value="Chromosome 1"/>
</dbReference>
<sequence>MRDLPKRLTVGALLGSLALAAGVSVWLVSRSHTRFPQAPHLTPDTVAAKEAVTDPLLSELLADDYADAEELEYYDRAAVRQALLAEQQRATGRRAVAVAYLLAALDEDYAHNRALVLQAFEARLADPTEDDDAIEYVISLCHRGDTTLRQPLLGAARRCVGESAELLGMFYADLITSDLDGFLECLSHFPSEEQRRIADLMAASLSVASEDQVSDDQLDALYDSLVRYTTQGKPQHRAAARQCLEALDRELSDGDTTAPAAMLARQRT</sequence>
<dbReference type="SUPFAM" id="SSF48371">
    <property type="entry name" value="ARM repeat"/>
    <property type="match status" value="1"/>
</dbReference>
<accession>A0ABX8B024</accession>
<dbReference type="EMBL" id="CP072642">
    <property type="protein sequence ID" value="QUV94314.1"/>
    <property type="molecule type" value="Genomic_DNA"/>
</dbReference>
<name>A0ABX8B024_9BACT</name>